<dbReference type="AlphaFoldDB" id="A0A392TZG3"/>
<feature type="region of interest" description="Disordered" evidence="1">
    <location>
        <begin position="1"/>
        <end position="26"/>
    </location>
</feature>
<evidence type="ECO:0000313" key="3">
    <source>
        <dbReference type="Proteomes" id="UP000265520"/>
    </source>
</evidence>
<comment type="caution">
    <text evidence="2">The sequence shown here is derived from an EMBL/GenBank/DDBJ whole genome shotgun (WGS) entry which is preliminary data.</text>
</comment>
<reference evidence="2 3" key="1">
    <citation type="journal article" date="2018" name="Front. Plant Sci.">
        <title>Red Clover (Trifolium pratense) and Zigzag Clover (T. medium) - A Picture of Genomic Similarities and Differences.</title>
        <authorList>
            <person name="Dluhosova J."/>
            <person name="Istvanek J."/>
            <person name="Nedelnik J."/>
            <person name="Repkova J."/>
        </authorList>
    </citation>
    <scope>NUCLEOTIDE SEQUENCE [LARGE SCALE GENOMIC DNA]</scope>
    <source>
        <strain evidence="3">cv. 10/8</strain>
        <tissue evidence="2">Leaf</tissue>
    </source>
</reference>
<proteinExistence type="predicted"/>
<accession>A0A392TZG3</accession>
<protein>
    <submittedName>
        <fullName evidence="2">Uncharacterized protein</fullName>
    </submittedName>
</protein>
<evidence type="ECO:0000313" key="2">
    <source>
        <dbReference type="EMBL" id="MCI66572.1"/>
    </source>
</evidence>
<feature type="non-terminal residue" evidence="2">
    <location>
        <position position="1"/>
    </location>
</feature>
<feature type="non-terminal residue" evidence="2">
    <location>
        <position position="83"/>
    </location>
</feature>
<dbReference type="Proteomes" id="UP000265520">
    <property type="component" value="Unassembled WGS sequence"/>
</dbReference>
<sequence>KGESFVSSQSNSVEVGLGSKNDSDSVDLGARVADDRTVASNLQGGLNLDVVLPGSVSTPNLGLDLLVDEDSGEAIRFGSQEAS</sequence>
<feature type="compositionally biased region" description="Polar residues" evidence="1">
    <location>
        <begin position="1"/>
        <end position="13"/>
    </location>
</feature>
<name>A0A392TZG3_9FABA</name>
<dbReference type="EMBL" id="LXQA010698106">
    <property type="protein sequence ID" value="MCI66572.1"/>
    <property type="molecule type" value="Genomic_DNA"/>
</dbReference>
<keyword evidence="3" id="KW-1185">Reference proteome</keyword>
<organism evidence="2 3">
    <name type="scientific">Trifolium medium</name>
    <dbReference type="NCBI Taxonomy" id="97028"/>
    <lineage>
        <taxon>Eukaryota</taxon>
        <taxon>Viridiplantae</taxon>
        <taxon>Streptophyta</taxon>
        <taxon>Embryophyta</taxon>
        <taxon>Tracheophyta</taxon>
        <taxon>Spermatophyta</taxon>
        <taxon>Magnoliopsida</taxon>
        <taxon>eudicotyledons</taxon>
        <taxon>Gunneridae</taxon>
        <taxon>Pentapetalae</taxon>
        <taxon>rosids</taxon>
        <taxon>fabids</taxon>
        <taxon>Fabales</taxon>
        <taxon>Fabaceae</taxon>
        <taxon>Papilionoideae</taxon>
        <taxon>50 kb inversion clade</taxon>
        <taxon>NPAAA clade</taxon>
        <taxon>Hologalegina</taxon>
        <taxon>IRL clade</taxon>
        <taxon>Trifolieae</taxon>
        <taxon>Trifolium</taxon>
    </lineage>
</organism>
<evidence type="ECO:0000256" key="1">
    <source>
        <dbReference type="SAM" id="MobiDB-lite"/>
    </source>
</evidence>